<evidence type="ECO:0000256" key="8">
    <source>
        <dbReference type="SAM" id="SignalP"/>
    </source>
</evidence>
<evidence type="ECO:0000256" key="4">
    <source>
        <dbReference type="ARBA" id="ARBA00022759"/>
    </source>
</evidence>
<accession>A0A8K0NMR0</accession>
<dbReference type="EMBL" id="SRPY01000151">
    <property type="protein sequence ID" value="KAG5927853.1"/>
    <property type="molecule type" value="Genomic_DNA"/>
</dbReference>
<dbReference type="SUPFAM" id="SSF48537">
    <property type="entry name" value="Phospholipase C/P1 nuclease"/>
    <property type="match status" value="1"/>
</dbReference>
<reference evidence="9" key="1">
    <citation type="journal article" date="2020" name="bioRxiv">
        <title>Whole genome comparisons of ergot fungi reveals the divergence and evolution of species within the genus Claviceps are the result of varying mechanisms driving genome evolution and host range expansion.</title>
        <authorList>
            <person name="Wyka S.A."/>
            <person name="Mondo S.J."/>
            <person name="Liu M."/>
            <person name="Dettman J."/>
            <person name="Nalam V."/>
            <person name="Broders K.D."/>
        </authorList>
    </citation>
    <scope>NUCLEOTIDE SEQUENCE</scope>
    <source>
        <strain evidence="9">CCC 489</strain>
    </source>
</reference>
<organism evidence="9 10">
    <name type="scientific">Claviceps africana</name>
    <dbReference type="NCBI Taxonomy" id="83212"/>
    <lineage>
        <taxon>Eukaryota</taxon>
        <taxon>Fungi</taxon>
        <taxon>Dikarya</taxon>
        <taxon>Ascomycota</taxon>
        <taxon>Pezizomycotina</taxon>
        <taxon>Sordariomycetes</taxon>
        <taxon>Hypocreomycetidae</taxon>
        <taxon>Hypocreales</taxon>
        <taxon>Clavicipitaceae</taxon>
        <taxon>Claviceps</taxon>
    </lineage>
</organism>
<sequence>MKISLSTLAVGLASAPAATAWGSLGHATTAYLASHFVADSTKAHFQTLLGRHDDDYLAKVASWADSVKYEAWAKFTKNFHFIDAHDDPSHSCSVDYDRDCKAGGCVISAVANYTQQSLDPELDALSREHAAKFLIHFIGDLHQPLHNEGVARGGNGIHVLWGKKKFNLHFVWDTAIAERWLNTGRIRQPYIVAARWARELADEINHGKFAAQRDAWLQDLDFQDAVGTAMAWSRESNALVCTHVLPEGPVAIQNQQLDGAYFDKAGPVVEVQVARAGLRMAAWLDKVAEGYEAAKAKEPGSSEL</sequence>
<evidence type="ECO:0000256" key="1">
    <source>
        <dbReference type="ARBA" id="ARBA00009547"/>
    </source>
</evidence>
<keyword evidence="7" id="KW-0325">Glycoprotein</keyword>
<proteinExistence type="inferred from homology"/>
<keyword evidence="8" id="KW-0732">Signal</keyword>
<dbReference type="GO" id="GO:0004519">
    <property type="term" value="F:endonuclease activity"/>
    <property type="evidence" value="ECO:0007669"/>
    <property type="project" value="UniProtKB-KW"/>
</dbReference>
<dbReference type="InterPro" id="IPR003154">
    <property type="entry name" value="S1/P1nuclease"/>
</dbReference>
<name>A0A8K0NMR0_9HYPO</name>
<evidence type="ECO:0008006" key="11">
    <source>
        <dbReference type="Google" id="ProtNLM"/>
    </source>
</evidence>
<evidence type="ECO:0000313" key="9">
    <source>
        <dbReference type="EMBL" id="KAG5927853.1"/>
    </source>
</evidence>
<comment type="similarity">
    <text evidence="1">Belongs to the nuclease type I family.</text>
</comment>
<dbReference type="AlphaFoldDB" id="A0A8K0NMR0"/>
<dbReference type="GO" id="GO:0016788">
    <property type="term" value="F:hydrolase activity, acting on ester bonds"/>
    <property type="evidence" value="ECO:0007669"/>
    <property type="project" value="InterPro"/>
</dbReference>
<evidence type="ECO:0000256" key="3">
    <source>
        <dbReference type="ARBA" id="ARBA00022723"/>
    </source>
</evidence>
<feature type="signal peptide" evidence="8">
    <location>
        <begin position="1"/>
        <end position="20"/>
    </location>
</feature>
<keyword evidence="2" id="KW-0540">Nuclease</keyword>
<dbReference type="InterPro" id="IPR008947">
    <property type="entry name" value="PLipase_C/P1_nuclease_dom_sf"/>
</dbReference>
<evidence type="ECO:0000256" key="5">
    <source>
        <dbReference type="ARBA" id="ARBA00022801"/>
    </source>
</evidence>
<dbReference type="PANTHER" id="PTHR33146:SF26">
    <property type="entry name" value="ENDONUCLEASE 4"/>
    <property type="match status" value="1"/>
</dbReference>
<dbReference type="PANTHER" id="PTHR33146">
    <property type="entry name" value="ENDONUCLEASE 4"/>
    <property type="match status" value="1"/>
</dbReference>
<evidence type="ECO:0000313" key="10">
    <source>
        <dbReference type="Proteomes" id="UP000811619"/>
    </source>
</evidence>
<evidence type="ECO:0000256" key="2">
    <source>
        <dbReference type="ARBA" id="ARBA00022722"/>
    </source>
</evidence>
<gene>
    <name evidence="9" type="ORF">E4U42_001695</name>
</gene>
<dbReference type="CDD" id="cd11010">
    <property type="entry name" value="S1-P1_nuclease"/>
    <property type="match status" value="1"/>
</dbReference>
<keyword evidence="10" id="KW-1185">Reference proteome</keyword>
<dbReference type="Proteomes" id="UP000811619">
    <property type="component" value="Unassembled WGS sequence"/>
</dbReference>
<dbReference type="Gene3D" id="1.10.575.10">
    <property type="entry name" value="P1 Nuclease"/>
    <property type="match status" value="1"/>
</dbReference>
<dbReference type="GO" id="GO:0046872">
    <property type="term" value="F:metal ion binding"/>
    <property type="evidence" value="ECO:0007669"/>
    <property type="project" value="UniProtKB-KW"/>
</dbReference>
<keyword evidence="5" id="KW-0378">Hydrolase</keyword>
<keyword evidence="6" id="KW-1015">Disulfide bond</keyword>
<feature type="chain" id="PRO_5035434353" description="Nuclease S1" evidence="8">
    <location>
        <begin position="21"/>
        <end position="304"/>
    </location>
</feature>
<protein>
    <recommendedName>
        <fullName evidence="11">Nuclease S1</fullName>
    </recommendedName>
</protein>
<dbReference type="OrthoDB" id="441446at2759"/>
<dbReference type="GO" id="GO:0006308">
    <property type="term" value="P:DNA catabolic process"/>
    <property type="evidence" value="ECO:0007669"/>
    <property type="project" value="InterPro"/>
</dbReference>
<evidence type="ECO:0000256" key="7">
    <source>
        <dbReference type="ARBA" id="ARBA00023180"/>
    </source>
</evidence>
<comment type="caution">
    <text evidence="9">The sequence shown here is derived from an EMBL/GenBank/DDBJ whole genome shotgun (WGS) entry which is preliminary data.</text>
</comment>
<dbReference type="Pfam" id="PF02265">
    <property type="entry name" value="S1-P1_nuclease"/>
    <property type="match status" value="1"/>
</dbReference>
<evidence type="ECO:0000256" key="6">
    <source>
        <dbReference type="ARBA" id="ARBA00023157"/>
    </source>
</evidence>
<keyword evidence="3" id="KW-0479">Metal-binding</keyword>
<dbReference type="GO" id="GO:0003676">
    <property type="term" value="F:nucleic acid binding"/>
    <property type="evidence" value="ECO:0007669"/>
    <property type="project" value="InterPro"/>
</dbReference>
<keyword evidence="4" id="KW-0255">Endonuclease</keyword>